<dbReference type="EMBL" id="CP002364">
    <property type="protein sequence ID" value="ADW18043.1"/>
    <property type="molecule type" value="Genomic_DNA"/>
</dbReference>
<organism evidence="5 6">
    <name type="scientific">Desulfobulbus propionicus (strain ATCC 33891 / DSM 2032 / VKM B-1956 / 1pr3)</name>
    <dbReference type="NCBI Taxonomy" id="577650"/>
    <lineage>
        <taxon>Bacteria</taxon>
        <taxon>Pseudomonadati</taxon>
        <taxon>Thermodesulfobacteriota</taxon>
        <taxon>Desulfobulbia</taxon>
        <taxon>Desulfobulbales</taxon>
        <taxon>Desulfobulbaceae</taxon>
        <taxon>Desulfobulbus</taxon>
    </lineage>
</organism>
<dbReference type="Proteomes" id="UP000006365">
    <property type="component" value="Chromosome"/>
</dbReference>
<feature type="compositionally biased region" description="Polar residues" evidence="3">
    <location>
        <begin position="1"/>
        <end position="20"/>
    </location>
</feature>
<feature type="region of interest" description="Disordered" evidence="3">
    <location>
        <begin position="1"/>
        <end position="35"/>
    </location>
</feature>
<evidence type="ECO:0000256" key="3">
    <source>
        <dbReference type="SAM" id="MobiDB-lite"/>
    </source>
</evidence>
<dbReference type="CDD" id="cd07989">
    <property type="entry name" value="LPLAT_AGPAT-like"/>
    <property type="match status" value="1"/>
</dbReference>
<evidence type="ECO:0000259" key="4">
    <source>
        <dbReference type="PROSITE" id="PS50075"/>
    </source>
</evidence>
<dbReference type="Pfam" id="PF00501">
    <property type="entry name" value="AMP-binding"/>
    <property type="match status" value="1"/>
</dbReference>
<dbReference type="PROSITE" id="PS50075">
    <property type="entry name" value="CARRIER"/>
    <property type="match status" value="1"/>
</dbReference>
<dbReference type="InterPro" id="IPR040097">
    <property type="entry name" value="FAAL/FAAC"/>
</dbReference>
<dbReference type="InterPro" id="IPR036736">
    <property type="entry name" value="ACP-like_sf"/>
</dbReference>
<dbReference type="PANTHER" id="PTHR22754:SF32">
    <property type="entry name" value="DISCO-INTERACTING PROTEIN 2"/>
    <property type="match status" value="1"/>
</dbReference>
<dbReference type="Gene3D" id="1.10.1200.10">
    <property type="entry name" value="ACP-like"/>
    <property type="match status" value="1"/>
</dbReference>
<dbReference type="KEGG" id="dpr:Despr_1895"/>
<gene>
    <name evidence="5" type="ordered locus">Despr_1895</name>
</gene>
<dbReference type="InterPro" id="IPR020845">
    <property type="entry name" value="AMP-binding_CS"/>
</dbReference>
<proteinExistence type="inferred from homology"/>
<dbReference type="GO" id="GO:0016874">
    <property type="term" value="F:ligase activity"/>
    <property type="evidence" value="ECO:0007669"/>
    <property type="project" value="UniProtKB-KW"/>
</dbReference>
<dbReference type="SMART" id="SM00563">
    <property type="entry name" value="PlsC"/>
    <property type="match status" value="1"/>
</dbReference>
<dbReference type="PANTHER" id="PTHR22754">
    <property type="entry name" value="DISCO-INTERACTING PROTEIN 2 DIP2 -RELATED"/>
    <property type="match status" value="1"/>
</dbReference>
<evidence type="ECO:0000313" key="6">
    <source>
        <dbReference type="Proteomes" id="UP000006365"/>
    </source>
</evidence>
<keyword evidence="2 5" id="KW-0436">Ligase</keyword>
<dbReference type="FunFam" id="3.40.50.12780:FF:000013">
    <property type="entry name" value="Long-chain-fatty-acid--AMP ligase FadD32"/>
    <property type="match status" value="1"/>
</dbReference>
<sequence>MADNEFQGSSGSNEQEQHQQAVRPPAPMQGGPLGGIDPEAVCRVAAGLAGEIDPARATLRVVLDSSLERDLGFDSLAKVELLSRLEKMSGLTLSEEILTRAETLRDLTRALAQGTAHDRAAIDHHGTAIERDEQRAGIADRALTLTEVLRLQTQRAPDQPHLLLYGAREEPVTVSHRTLLDQATAIAAGLEALDVQPGASVALMLPTGLDYFFSFFGVLLAGAVPVPLYPPLRPSQFEDHLRRHRHILNNCQALLLITVAEARPLARFLKAQVDSLRRIVTVEELQKAGTAFTPVSASPEDTAFLQYTSGSTGIPKGVILSHANLLTNIRAMGRAIDANPRDIFVSWLPLYHDMGLIGAWLGSLYHGCQLVAMSPLAFLVHPERWLWAIHRHRGTLSAAPNFGYELCLNKIEPPQLDGLDLSSWRLAFNGAEPVSAETIARFTDRFAPHGFRPEAMAPVYGLAESTVGLAFPPLGRRPLIDRVQRQPLLERGLALSAGEDDPHPLRIVACGRVLSGHQLRVVDANDHELPERQVGRLQFYGPSATSGYYRSPQQTKTLFHGQWLDTGDLGYLAGQDLYLTSRVKDLIIRGGRNISPYELEEAIGEIEGVRKGCVAVFGNADPTSGTEKLVVLAESRSRDPGMLANLRERIINRSVDILGMPPDEVVLAPPHTVLKTSSGKIRREASRELYAQGRIGQPPRAVWWQLVRLAAGGLAQQARHSLRLAASTAYAGACWLLFGLLALTMGPVACVLPSARSRWRVARLAARLLARLTGTGIIVHGLDRLHTKAPLILVANHQSYLDSLILMAALPLRFSFVAKAELARQTVLRHALARLDVVFVERFDFKQAVDDARRLTELAAAGRSLCFFAEGTIWRMPGLHPFHMGAFLVAADNGMEVVPITIRGTRTKLRSESWFPRPGQVHLFIGPRLRGEGVGWEAALSLRDRARQQILRHCGEPDLGGEES</sequence>
<dbReference type="Pfam" id="PF00550">
    <property type="entry name" value="PP-binding"/>
    <property type="match status" value="1"/>
</dbReference>
<dbReference type="CDD" id="cd05931">
    <property type="entry name" value="FAAL"/>
    <property type="match status" value="1"/>
</dbReference>
<dbReference type="Pfam" id="PF01553">
    <property type="entry name" value="Acyltransferase"/>
    <property type="match status" value="1"/>
</dbReference>
<evidence type="ECO:0000256" key="2">
    <source>
        <dbReference type="ARBA" id="ARBA00022598"/>
    </source>
</evidence>
<dbReference type="InterPro" id="IPR002123">
    <property type="entry name" value="Plipid/glycerol_acylTrfase"/>
</dbReference>
<dbReference type="SUPFAM" id="SSF56801">
    <property type="entry name" value="Acetyl-CoA synthetase-like"/>
    <property type="match status" value="1"/>
</dbReference>
<dbReference type="SUPFAM" id="SSF69593">
    <property type="entry name" value="Glycerol-3-phosphate (1)-acyltransferase"/>
    <property type="match status" value="1"/>
</dbReference>
<dbReference type="InterPro" id="IPR009081">
    <property type="entry name" value="PP-bd_ACP"/>
</dbReference>
<dbReference type="RefSeq" id="WP_015724583.1">
    <property type="nucleotide sequence ID" value="NC_014972.1"/>
</dbReference>
<name>A0A7U3YMC2_DESPD</name>
<reference evidence="5 6" key="1">
    <citation type="journal article" date="2011" name="Stand. Genomic Sci.">
        <title>Complete genome sequence of Desulfobulbus propionicus type strain (1pr3).</title>
        <authorList>
            <person name="Pagani I."/>
            <person name="Lapidus A."/>
            <person name="Nolan M."/>
            <person name="Lucas S."/>
            <person name="Hammon N."/>
            <person name="Deshpande S."/>
            <person name="Cheng J.F."/>
            <person name="Chertkov O."/>
            <person name="Davenport K."/>
            <person name="Tapia R."/>
            <person name="Han C."/>
            <person name="Goodwin L."/>
            <person name="Pitluck S."/>
            <person name="Liolios K."/>
            <person name="Mavromatis K."/>
            <person name="Ivanova N."/>
            <person name="Mikhailova N."/>
            <person name="Pati A."/>
            <person name="Chen A."/>
            <person name="Palaniappan K."/>
            <person name="Land M."/>
            <person name="Hauser L."/>
            <person name="Chang Y.J."/>
            <person name="Jeffries C.D."/>
            <person name="Detter J.C."/>
            <person name="Brambilla E."/>
            <person name="Kannan K.P."/>
            <person name="Djao O.D."/>
            <person name="Rohde M."/>
            <person name="Pukall R."/>
            <person name="Spring S."/>
            <person name="Goker M."/>
            <person name="Sikorski J."/>
            <person name="Woyke T."/>
            <person name="Bristow J."/>
            <person name="Eisen J.A."/>
            <person name="Markowitz V."/>
            <person name="Hugenholtz P."/>
            <person name="Kyrpides N.C."/>
            <person name="Klenk H.P."/>
        </authorList>
    </citation>
    <scope>NUCLEOTIDE SEQUENCE [LARGE SCALE GENOMIC DNA]</scope>
    <source>
        <strain evidence="6">ATCC 33891 / DSM 2032 / 1pr3</strain>
    </source>
</reference>
<dbReference type="Gene3D" id="3.30.300.30">
    <property type="match status" value="1"/>
</dbReference>
<dbReference type="GO" id="GO:0016746">
    <property type="term" value="F:acyltransferase activity"/>
    <property type="evidence" value="ECO:0007669"/>
    <property type="project" value="InterPro"/>
</dbReference>
<dbReference type="PROSITE" id="PS00455">
    <property type="entry name" value="AMP_BINDING"/>
    <property type="match status" value="1"/>
</dbReference>
<dbReference type="AlphaFoldDB" id="A0A7U3YMC2"/>
<feature type="domain" description="Carrier" evidence="4">
    <location>
        <begin position="35"/>
        <end position="115"/>
    </location>
</feature>
<dbReference type="InterPro" id="IPR000873">
    <property type="entry name" value="AMP-dep_synth/lig_dom"/>
</dbReference>
<dbReference type="GO" id="GO:0006633">
    <property type="term" value="P:fatty acid biosynthetic process"/>
    <property type="evidence" value="ECO:0007669"/>
    <property type="project" value="TreeGrafter"/>
</dbReference>
<dbReference type="GO" id="GO:0005886">
    <property type="term" value="C:plasma membrane"/>
    <property type="evidence" value="ECO:0007669"/>
    <property type="project" value="TreeGrafter"/>
</dbReference>
<dbReference type="InterPro" id="IPR045851">
    <property type="entry name" value="AMP-bd_C_sf"/>
</dbReference>
<dbReference type="GO" id="GO:0071766">
    <property type="term" value="P:Actinobacterium-type cell wall biogenesis"/>
    <property type="evidence" value="ECO:0007669"/>
    <property type="project" value="UniProtKB-ARBA"/>
</dbReference>
<protein>
    <submittedName>
        <fullName evidence="5">AMP-dependent synthetase and ligase</fullName>
    </submittedName>
</protein>
<accession>A0A7U3YMC2</accession>
<dbReference type="SUPFAM" id="SSF47336">
    <property type="entry name" value="ACP-like"/>
    <property type="match status" value="1"/>
</dbReference>
<keyword evidence="6" id="KW-1185">Reference proteome</keyword>
<evidence type="ECO:0000256" key="1">
    <source>
        <dbReference type="ARBA" id="ARBA00006432"/>
    </source>
</evidence>
<dbReference type="Gene3D" id="3.40.50.12780">
    <property type="entry name" value="N-terminal domain of ligase-like"/>
    <property type="match status" value="1"/>
</dbReference>
<dbReference type="GO" id="GO:0070566">
    <property type="term" value="F:adenylyltransferase activity"/>
    <property type="evidence" value="ECO:0007669"/>
    <property type="project" value="TreeGrafter"/>
</dbReference>
<comment type="similarity">
    <text evidence="1">Belongs to the ATP-dependent AMP-binding enzyme family.</text>
</comment>
<dbReference type="InterPro" id="IPR042099">
    <property type="entry name" value="ANL_N_sf"/>
</dbReference>
<evidence type="ECO:0000313" key="5">
    <source>
        <dbReference type="EMBL" id="ADW18043.1"/>
    </source>
</evidence>